<dbReference type="Gene3D" id="3.30.1370.100">
    <property type="entry name" value="MutL, C-terminal domain, regulatory subdomain"/>
    <property type="match status" value="1"/>
</dbReference>
<comment type="function">
    <text evidence="4">This protein is involved in the repair of mismatches in DNA. It is required for dam-dependent methyl-directed DNA mismatch repair. May act as a 'molecular matchmaker', a protein that promotes the formation of a stable complex between two or more DNA-binding proteins in an ATP-dependent manner without itself being part of a final effector complex.</text>
</comment>
<dbReference type="CDD" id="cd16926">
    <property type="entry name" value="HATPase_MutL-MLH-PMS-like"/>
    <property type="match status" value="1"/>
</dbReference>
<dbReference type="PROSITE" id="PS00058">
    <property type="entry name" value="DNA_MISMATCH_REPAIR_1"/>
    <property type="match status" value="1"/>
</dbReference>
<reference evidence="7" key="1">
    <citation type="submission" date="2021-03" db="EMBL/GenBank/DDBJ databases">
        <title>Alkalibacter marinus sp. nov., isolated from tidal flat sediment.</title>
        <authorList>
            <person name="Namirimu T."/>
            <person name="Yang J.-A."/>
            <person name="Yang S.-H."/>
            <person name="Kim Y.-J."/>
            <person name="Kwon K.K."/>
        </authorList>
    </citation>
    <scope>NUCLEOTIDE SEQUENCE</scope>
    <source>
        <strain evidence="7">ES005</strain>
    </source>
</reference>
<dbReference type="InterPro" id="IPR042120">
    <property type="entry name" value="MutL_C_dimsub"/>
</dbReference>
<evidence type="ECO:0000313" key="8">
    <source>
        <dbReference type="Proteomes" id="UP000663499"/>
    </source>
</evidence>
<dbReference type="Gene3D" id="3.30.1540.20">
    <property type="entry name" value="MutL, C-terminal domain, dimerisation subdomain"/>
    <property type="match status" value="1"/>
</dbReference>
<evidence type="ECO:0000259" key="6">
    <source>
        <dbReference type="SMART" id="SM01340"/>
    </source>
</evidence>
<dbReference type="InterPro" id="IPR042121">
    <property type="entry name" value="MutL_C_regsub"/>
</dbReference>
<name>A0A974XFH6_9FIRM</name>
<organism evidence="7 8">
    <name type="scientific">Alkalibacter rhizosphaerae</name>
    <dbReference type="NCBI Taxonomy" id="2815577"/>
    <lineage>
        <taxon>Bacteria</taxon>
        <taxon>Bacillati</taxon>
        <taxon>Bacillota</taxon>
        <taxon>Clostridia</taxon>
        <taxon>Eubacteriales</taxon>
        <taxon>Eubacteriaceae</taxon>
        <taxon>Alkalibacter</taxon>
    </lineage>
</organism>
<dbReference type="InterPro" id="IPR002099">
    <property type="entry name" value="MutL/Mlh/PMS"/>
</dbReference>
<dbReference type="Pfam" id="PF13589">
    <property type="entry name" value="HATPase_c_3"/>
    <property type="match status" value="1"/>
</dbReference>
<dbReference type="HAMAP" id="MF_00149">
    <property type="entry name" value="DNA_mis_repair"/>
    <property type="match status" value="1"/>
</dbReference>
<evidence type="ECO:0000256" key="4">
    <source>
        <dbReference type="HAMAP-Rule" id="MF_00149"/>
    </source>
</evidence>
<evidence type="ECO:0000256" key="3">
    <source>
        <dbReference type="ARBA" id="ARBA00023204"/>
    </source>
</evidence>
<keyword evidence="3 4" id="KW-0234">DNA repair</keyword>
<dbReference type="Pfam" id="PF08676">
    <property type="entry name" value="MutL_C"/>
    <property type="match status" value="1"/>
</dbReference>
<dbReference type="PANTHER" id="PTHR10073">
    <property type="entry name" value="DNA MISMATCH REPAIR PROTEIN MLH, PMS, MUTL"/>
    <property type="match status" value="1"/>
</dbReference>
<dbReference type="PANTHER" id="PTHR10073:SF12">
    <property type="entry name" value="DNA MISMATCH REPAIR PROTEIN MLH1"/>
    <property type="match status" value="1"/>
</dbReference>
<dbReference type="InterPro" id="IPR014721">
    <property type="entry name" value="Ribsml_uS5_D2-typ_fold_subgr"/>
</dbReference>
<dbReference type="GO" id="GO:0140664">
    <property type="term" value="F:ATP-dependent DNA damage sensor activity"/>
    <property type="evidence" value="ECO:0007669"/>
    <property type="project" value="InterPro"/>
</dbReference>
<comment type="similarity">
    <text evidence="1 4">Belongs to the DNA mismatch repair MutL/HexB family.</text>
</comment>
<dbReference type="GO" id="GO:0004519">
    <property type="term" value="F:endonuclease activity"/>
    <property type="evidence" value="ECO:0007669"/>
    <property type="project" value="UniProtKB-KW"/>
</dbReference>
<proteinExistence type="inferred from homology"/>
<keyword evidence="7" id="KW-0255">Endonuclease</keyword>
<dbReference type="Pfam" id="PF01119">
    <property type="entry name" value="DNA_mis_repair"/>
    <property type="match status" value="1"/>
</dbReference>
<dbReference type="EMBL" id="CP071444">
    <property type="protein sequence ID" value="QSX08897.1"/>
    <property type="molecule type" value="Genomic_DNA"/>
</dbReference>
<sequence length="589" mass="66470">MRIQLLDEQTAAKIAAGEVVVDPSAVVKELVENAIDAKATAITINIEDGGKSKIEVTDNGLGIDFEDVELAFARHGTSKIQTMEDLDQLETLGFRGEALASIAAVSRVRVKTSSRKDGLGTMYSHRGNHQEKEAIAWARGTSILVEDLFYNTPARLKHLKKSNDENRKIIRMVQVLSMSHPEISFGLFLDGSSYMKTPGRGDLLLVLQSVFGNQQVGRWMEATYENEPLQLNGYLGSPYETKRNRDHQFIFINNRYISETRFNKAIEDAYGSMLMINQHPVFVLNIHLPSHMLDVNIHPAKTKVQVHNESLFLLLLKDGIRQILRSNLDAKKVEGMKPKEAAPFELREDPKRSDQVETFRFISDTHPVASYEPDRAYETVKIVVEEAGEKQKGETENRLALLLKDGKFLGQLFSTYVMLEKDASTLILIDQHAAHERILYEKMTRAQRDKNVDAQTIMPVRYDLPPDRFVLLMENQDIFASLGFEFTSFGDNQIALRGVPVLLGEPASADLLLKILEEEMLENGTLQERIILAACKKAVKANQKLSKNEIDIMLEQLLSCDIPFTCPHGRPIVVTMDKYGVEKLFKRVT</sequence>
<keyword evidence="2 4" id="KW-0227">DNA damage</keyword>
<dbReference type="FunFam" id="3.30.565.10:FF:000003">
    <property type="entry name" value="DNA mismatch repair endonuclease MutL"/>
    <property type="match status" value="1"/>
</dbReference>
<dbReference type="AlphaFoldDB" id="A0A974XFH6"/>
<dbReference type="GO" id="GO:0005524">
    <property type="term" value="F:ATP binding"/>
    <property type="evidence" value="ECO:0007669"/>
    <property type="project" value="InterPro"/>
</dbReference>
<dbReference type="SMART" id="SM00853">
    <property type="entry name" value="MutL_C"/>
    <property type="match status" value="1"/>
</dbReference>
<dbReference type="SMART" id="SM01340">
    <property type="entry name" value="DNA_mis_repair"/>
    <property type="match status" value="1"/>
</dbReference>
<keyword evidence="7" id="KW-0540">Nuclease</keyword>
<feature type="domain" description="MutL C-terminal dimerisation" evidence="5">
    <location>
        <begin position="408"/>
        <end position="545"/>
    </location>
</feature>
<dbReference type="SUPFAM" id="SSF55874">
    <property type="entry name" value="ATPase domain of HSP90 chaperone/DNA topoisomerase II/histidine kinase"/>
    <property type="match status" value="1"/>
</dbReference>
<dbReference type="RefSeq" id="WP_207300238.1">
    <property type="nucleotide sequence ID" value="NZ_CP071444.1"/>
</dbReference>
<dbReference type="InterPro" id="IPR014762">
    <property type="entry name" value="DNA_mismatch_repair_CS"/>
</dbReference>
<evidence type="ECO:0000256" key="2">
    <source>
        <dbReference type="ARBA" id="ARBA00022763"/>
    </source>
</evidence>
<dbReference type="InterPro" id="IPR020667">
    <property type="entry name" value="DNA_mismatch_repair_MutL"/>
</dbReference>
<dbReference type="Gene3D" id="3.30.230.10">
    <property type="match status" value="1"/>
</dbReference>
<evidence type="ECO:0000313" key="7">
    <source>
        <dbReference type="EMBL" id="QSX08897.1"/>
    </source>
</evidence>
<gene>
    <name evidence="4 7" type="primary">mutL</name>
    <name evidence="7" type="ORF">J0B03_02100</name>
</gene>
<protein>
    <recommendedName>
        <fullName evidence="4">DNA mismatch repair protein MutL</fullName>
    </recommendedName>
</protein>
<dbReference type="GO" id="GO:0006298">
    <property type="term" value="P:mismatch repair"/>
    <property type="evidence" value="ECO:0007669"/>
    <property type="project" value="UniProtKB-UniRule"/>
</dbReference>
<dbReference type="Gene3D" id="3.30.565.10">
    <property type="entry name" value="Histidine kinase-like ATPase, C-terminal domain"/>
    <property type="match status" value="1"/>
</dbReference>
<dbReference type="Proteomes" id="UP000663499">
    <property type="component" value="Chromosome"/>
</dbReference>
<dbReference type="KEGG" id="alka:J0B03_02100"/>
<accession>A0A974XFH6</accession>
<dbReference type="SUPFAM" id="SSF54211">
    <property type="entry name" value="Ribosomal protein S5 domain 2-like"/>
    <property type="match status" value="1"/>
</dbReference>
<dbReference type="InterPro" id="IPR020568">
    <property type="entry name" value="Ribosomal_Su5_D2-typ_SF"/>
</dbReference>
<dbReference type="GO" id="GO:0030983">
    <property type="term" value="F:mismatched DNA binding"/>
    <property type="evidence" value="ECO:0007669"/>
    <property type="project" value="InterPro"/>
</dbReference>
<dbReference type="NCBIfam" id="TIGR00585">
    <property type="entry name" value="mutl"/>
    <property type="match status" value="1"/>
</dbReference>
<dbReference type="SUPFAM" id="SSF118116">
    <property type="entry name" value="DNA mismatch repair protein MutL"/>
    <property type="match status" value="1"/>
</dbReference>
<dbReference type="InterPro" id="IPR014790">
    <property type="entry name" value="MutL_C"/>
</dbReference>
<keyword evidence="7" id="KW-0378">Hydrolase</keyword>
<evidence type="ECO:0000256" key="1">
    <source>
        <dbReference type="ARBA" id="ARBA00006082"/>
    </source>
</evidence>
<keyword evidence="8" id="KW-1185">Reference proteome</keyword>
<dbReference type="InterPro" id="IPR036890">
    <property type="entry name" value="HATPase_C_sf"/>
</dbReference>
<dbReference type="InterPro" id="IPR038973">
    <property type="entry name" value="MutL/Mlh/Pms-like"/>
</dbReference>
<feature type="domain" description="DNA mismatch repair protein S5" evidence="6">
    <location>
        <begin position="207"/>
        <end position="325"/>
    </location>
</feature>
<dbReference type="GO" id="GO:0032300">
    <property type="term" value="C:mismatch repair complex"/>
    <property type="evidence" value="ECO:0007669"/>
    <property type="project" value="InterPro"/>
</dbReference>
<dbReference type="InterPro" id="IPR037198">
    <property type="entry name" value="MutL_C_sf"/>
</dbReference>
<evidence type="ECO:0000259" key="5">
    <source>
        <dbReference type="SMART" id="SM00853"/>
    </source>
</evidence>
<dbReference type="GO" id="GO:0016887">
    <property type="term" value="F:ATP hydrolysis activity"/>
    <property type="evidence" value="ECO:0007669"/>
    <property type="project" value="InterPro"/>
</dbReference>
<dbReference type="CDD" id="cd00782">
    <property type="entry name" value="MutL_Trans"/>
    <property type="match status" value="1"/>
</dbReference>
<dbReference type="InterPro" id="IPR013507">
    <property type="entry name" value="DNA_mismatch_S5_2-like"/>
</dbReference>